<comment type="caution">
    <text evidence="1">The sequence shown here is derived from an EMBL/GenBank/DDBJ whole genome shotgun (WGS) entry which is preliminary data.</text>
</comment>
<evidence type="ECO:0000313" key="1">
    <source>
        <dbReference type="EMBL" id="PTX59118.1"/>
    </source>
</evidence>
<keyword evidence="2" id="KW-1185">Reference proteome</keyword>
<organism evidence="1 2">
    <name type="scientific">Melghirimyces profundicolus</name>
    <dbReference type="NCBI Taxonomy" id="1242148"/>
    <lineage>
        <taxon>Bacteria</taxon>
        <taxon>Bacillati</taxon>
        <taxon>Bacillota</taxon>
        <taxon>Bacilli</taxon>
        <taxon>Bacillales</taxon>
        <taxon>Thermoactinomycetaceae</taxon>
        <taxon>Melghirimyces</taxon>
    </lineage>
</organism>
<dbReference type="OrthoDB" id="308521at2"/>
<evidence type="ECO:0000313" key="2">
    <source>
        <dbReference type="Proteomes" id="UP000244240"/>
    </source>
</evidence>
<sequence>MFRRHKIRKNLLEMKPLLKEQYKLEPRDSAESGFPLYELVIPRDSWLERLSVRYLGQPETIKVKLDRLGSYVLSHCRGELTVEEISDKLSETFGEEAEPVLPRLVKYLEIVETNGWIRMIPDPS</sequence>
<dbReference type="EMBL" id="QBKR01000013">
    <property type="protein sequence ID" value="PTX59118.1"/>
    <property type="molecule type" value="Genomic_DNA"/>
</dbReference>
<protein>
    <submittedName>
        <fullName evidence="1">Coenzyme PQQ synthesis protein D (PqqD)</fullName>
    </submittedName>
</protein>
<reference evidence="1 2" key="1">
    <citation type="submission" date="2018-04" db="EMBL/GenBank/DDBJ databases">
        <title>Genomic Encyclopedia of Archaeal and Bacterial Type Strains, Phase II (KMG-II): from individual species to whole genera.</title>
        <authorList>
            <person name="Goeker M."/>
        </authorList>
    </citation>
    <scope>NUCLEOTIDE SEQUENCE [LARGE SCALE GENOMIC DNA]</scope>
    <source>
        <strain evidence="1 2">DSM 45787</strain>
    </source>
</reference>
<dbReference type="Proteomes" id="UP000244240">
    <property type="component" value="Unassembled WGS sequence"/>
</dbReference>
<accession>A0A2T6BSQ9</accession>
<proteinExistence type="predicted"/>
<dbReference type="AlphaFoldDB" id="A0A2T6BSQ9"/>
<dbReference type="InterPro" id="IPR041881">
    <property type="entry name" value="PqqD_sf"/>
</dbReference>
<dbReference type="Pfam" id="PF05402">
    <property type="entry name" value="PqqD"/>
    <property type="match status" value="1"/>
</dbReference>
<dbReference type="Gene3D" id="1.10.10.1150">
    <property type="entry name" value="Coenzyme PQQ synthesis protein D (PqqD)"/>
    <property type="match status" value="1"/>
</dbReference>
<gene>
    <name evidence="1" type="ORF">C8P63_11363</name>
</gene>
<name>A0A2T6BSQ9_9BACL</name>
<dbReference type="InterPro" id="IPR008792">
    <property type="entry name" value="PQQD"/>
</dbReference>
<dbReference type="RefSeq" id="WP_108023959.1">
    <property type="nucleotide sequence ID" value="NZ_QBKR01000013.1"/>
</dbReference>